<reference evidence="2" key="1">
    <citation type="submission" date="2016-10" db="EMBL/GenBank/DDBJ databases">
        <authorList>
            <person name="Varghese N."/>
            <person name="Submissions S."/>
        </authorList>
    </citation>
    <scope>NUCLEOTIDE SEQUENCE [LARGE SCALE GENOMIC DNA]</scope>
    <source>
        <strain evidence="2">CGMCC 4.7042</strain>
    </source>
</reference>
<dbReference type="STRING" id="1196353.SAMN05444921_115119"/>
<keyword evidence="2" id="KW-1185">Reference proteome</keyword>
<accession>A0A1G9X7I7</accession>
<dbReference type="AlphaFoldDB" id="A0A1G9X7I7"/>
<organism evidence="1 2">
    <name type="scientific">Streptomyces wuyuanensis</name>
    <dbReference type="NCBI Taxonomy" id="1196353"/>
    <lineage>
        <taxon>Bacteria</taxon>
        <taxon>Bacillati</taxon>
        <taxon>Actinomycetota</taxon>
        <taxon>Actinomycetes</taxon>
        <taxon>Kitasatosporales</taxon>
        <taxon>Streptomycetaceae</taxon>
        <taxon>Streptomyces</taxon>
    </lineage>
</organism>
<dbReference type="Proteomes" id="UP000199063">
    <property type="component" value="Unassembled WGS sequence"/>
</dbReference>
<evidence type="ECO:0000313" key="1">
    <source>
        <dbReference type="EMBL" id="SDM92712.1"/>
    </source>
</evidence>
<sequence>MAGMTGWREEFAGLMARAGLEIVGEWPRDEDVLPSQAAWRPVAATGTEPAATVRHDRPDLVSEINAQWHRLAVEYGVIGADGVFLVDVADSRSGPRRWVRVRLGASWDLAGVLGERPGRPEFVTVAVDGESLLGVTCEEYDVRLVAVDRIRERQEEAARAEARETPEEREAAWTSLFEGPMRPTEKLRAGWREWLGFNRSVPEDALVRLLDSAADLLWRKDLPPEVVDAAVGHPNPDVRAQLAEVRHPLTAGQWTRLVLAEPGSARRALLAEDAVRMGAELTAEGYERLAGDASALVRAEAARFPALPGGLRAALAADADARVRAAACTGWEDLAPPAREALLGDADSGVRAAALLRHHATHPLPRSVFEEQGFDDEVLETCRLERRFAEYLCGHEDAARRRSVARNPRLDPDLVAVLAEDDDDTVRFQVSVRPELTEEQRAAVRAEVDPDGMRHTLPWVRALHDDPEAMRRCAASSHLLLRSSAARAKRLPPDVVERLARDEDRVVRLFLAESCDDAPASMLLEVWLWWDGSFSFPGRPRSHPNFPRRDLLRYADDPHHRLRQLALDDPDSTAELVARFSRDPHWEVRRRAAEDPRLSTASAVRLLDDPHEWVRVTAVRHGRLPARTLVRLLRDLRTVRDALVNPTIPVAVMRRMAEPSG</sequence>
<dbReference type="SUPFAM" id="SSF48371">
    <property type="entry name" value="ARM repeat"/>
    <property type="match status" value="1"/>
</dbReference>
<dbReference type="InterPro" id="IPR016024">
    <property type="entry name" value="ARM-type_fold"/>
</dbReference>
<dbReference type="InterPro" id="IPR011989">
    <property type="entry name" value="ARM-like"/>
</dbReference>
<gene>
    <name evidence="1" type="ORF">SAMN05444921_115119</name>
</gene>
<protein>
    <recommendedName>
        <fullName evidence="3">PE-PGRS family protein</fullName>
    </recommendedName>
</protein>
<evidence type="ECO:0000313" key="2">
    <source>
        <dbReference type="Proteomes" id="UP000199063"/>
    </source>
</evidence>
<proteinExistence type="predicted"/>
<dbReference type="EMBL" id="FNHI01000015">
    <property type="protein sequence ID" value="SDM92712.1"/>
    <property type="molecule type" value="Genomic_DNA"/>
</dbReference>
<dbReference type="Gene3D" id="1.25.10.10">
    <property type="entry name" value="Leucine-rich Repeat Variant"/>
    <property type="match status" value="2"/>
</dbReference>
<name>A0A1G9X7I7_9ACTN</name>
<evidence type="ECO:0008006" key="3">
    <source>
        <dbReference type="Google" id="ProtNLM"/>
    </source>
</evidence>